<proteinExistence type="predicted"/>
<dbReference type="SMART" id="SM00409">
    <property type="entry name" value="IG"/>
    <property type="match status" value="1"/>
</dbReference>
<evidence type="ECO:0000259" key="1">
    <source>
        <dbReference type="PROSITE" id="PS50835"/>
    </source>
</evidence>
<evidence type="ECO:0000313" key="2">
    <source>
        <dbReference type="EMBL" id="KAL5106201.1"/>
    </source>
</evidence>
<organism evidence="2 3">
    <name type="scientific">Taenia crassiceps</name>
    <dbReference type="NCBI Taxonomy" id="6207"/>
    <lineage>
        <taxon>Eukaryota</taxon>
        <taxon>Metazoa</taxon>
        <taxon>Spiralia</taxon>
        <taxon>Lophotrochozoa</taxon>
        <taxon>Platyhelminthes</taxon>
        <taxon>Cestoda</taxon>
        <taxon>Eucestoda</taxon>
        <taxon>Cyclophyllidea</taxon>
        <taxon>Taeniidae</taxon>
        <taxon>Taenia</taxon>
    </lineage>
</organism>
<keyword evidence="3" id="KW-1185">Reference proteome</keyword>
<protein>
    <recommendedName>
        <fullName evidence="1">Ig-like domain-containing protein</fullName>
    </recommendedName>
</protein>
<dbReference type="InterPro" id="IPR007110">
    <property type="entry name" value="Ig-like_dom"/>
</dbReference>
<dbReference type="SUPFAM" id="SSF48726">
    <property type="entry name" value="Immunoglobulin"/>
    <property type="match status" value="1"/>
</dbReference>
<name>A0ABR4Q923_9CEST</name>
<dbReference type="InterPro" id="IPR003599">
    <property type="entry name" value="Ig_sub"/>
</dbReference>
<gene>
    <name evidence="2" type="ORF">TcWFU_004881</name>
</gene>
<comment type="caution">
    <text evidence="2">The sequence shown here is derived from an EMBL/GenBank/DDBJ whole genome shotgun (WGS) entry which is preliminary data.</text>
</comment>
<evidence type="ECO:0000313" key="3">
    <source>
        <dbReference type="Proteomes" id="UP001651158"/>
    </source>
</evidence>
<dbReference type="InterPro" id="IPR036179">
    <property type="entry name" value="Ig-like_dom_sf"/>
</dbReference>
<dbReference type="InterPro" id="IPR013151">
    <property type="entry name" value="Immunoglobulin_dom"/>
</dbReference>
<feature type="domain" description="Ig-like" evidence="1">
    <location>
        <begin position="86"/>
        <end position="185"/>
    </location>
</feature>
<dbReference type="Pfam" id="PF00047">
    <property type="entry name" value="ig"/>
    <property type="match status" value="1"/>
</dbReference>
<dbReference type="EMBL" id="JAKROA010000006">
    <property type="protein sequence ID" value="KAL5106201.1"/>
    <property type="molecule type" value="Genomic_DNA"/>
</dbReference>
<dbReference type="Gene3D" id="2.60.40.10">
    <property type="entry name" value="Immunoglobulins"/>
    <property type="match status" value="1"/>
</dbReference>
<reference evidence="2 3" key="1">
    <citation type="journal article" date="2022" name="Front. Cell. Infect. Microbiol.">
        <title>The Genomes of Two Strains of Taenia crassiceps the Animal Model for the Study of Human Cysticercosis.</title>
        <authorList>
            <person name="Bobes R.J."/>
            <person name="Estrada K."/>
            <person name="Rios-Valencia D.G."/>
            <person name="Calderon-Gallegos A."/>
            <person name="de la Torre P."/>
            <person name="Carrero J.C."/>
            <person name="Sanchez-Flores A."/>
            <person name="Laclette J.P."/>
        </authorList>
    </citation>
    <scope>NUCLEOTIDE SEQUENCE [LARGE SCALE GENOMIC DNA]</scope>
    <source>
        <strain evidence="2">WFUcys</strain>
    </source>
</reference>
<dbReference type="InterPro" id="IPR013783">
    <property type="entry name" value="Ig-like_fold"/>
</dbReference>
<accession>A0ABR4Q923</accession>
<dbReference type="Proteomes" id="UP001651158">
    <property type="component" value="Unassembled WGS sequence"/>
</dbReference>
<dbReference type="PROSITE" id="PS50835">
    <property type="entry name" value="IG_LIKE"/>
    <property type="match status" value="1"/>
</dbReference>
<dbReference type="CDD" id="cd00096">
    <property type="entry name" value="Ig"/>
    <property type="match status" value="1"/>
</dbReference>
<sequence>MEKELREFTCLVNHPSLWKFAHENSWNTNASTRVGTMLPRMLMPDWLPLFLLTLPQTFCALAATLNVSQHFHQFRGAIRTSKPPPPPVTTTTMTSSGRQFFFADVNTKINAKVGTKAELPCLVYGIDLTNVVISWWKAGEYQELSLGLETRQHRYYLPRKFYEDWTLVIDNIQETDAGFYACQINADSLLEKIFLLNVTSDGLKSTDQEFLKDEGFYQKRERNASLNQSNSTSGATFRTPISLLLMSFIVTLAQMLHPPLSNAPI</sequence>